<proteinExistence type="predicted"/>
<feature type="domain" description="Egal-1 winged helix" evidence="1">
    <location>
        <begin position="29"/>
        <end position="75"/>
    </location>
</feature>
<feature type="domain" description="Egal-1 winged helix" evidence="1">
    <location>
        <begin position="301"/>
        <end position="366"/>
    </location>
</feature>
<dbReference type="InterPro" id="IPR056589">
    <property type="entry name" value="WH_Egal-1"/>
</dbReference>
<gene>
    <name evidence="3" type="primary">LOC106814954</name>
</gene>
<reference evidence="3" key="1">
    <citation type="submission" date="2025-08" db="UniProtKB">
        <authorList>
            <consortium name="RefSeq"/>
        </authorList>
    </citation>
    <scope>IDENTIFICATION</scope>
</reference>
<protein>
    <submittedName>
        <fullName evidence="3">Uncharacterized protein LOC106814954</fullName>
    </submittedName>
</protein>
<dbReference type="Proteomes" id="UP000695022">
    <property type="component" value="Unplaced"/>
</dbReference>
<feature type="domain" description="Egal-1 winged helix" evidence="1">
    <location>
        <begin position="104"/>
        <end position="170"/>
    </location>
</feature>
<evidence type="ECO:0000313" key="3">
    <source>
        <dbReference type="RefSeq" id="XP_014674833.1"/>
    </source>
</evidence>
<organism evidence="2 3">
    <name type="scientific">Priapulus caudatus</name>
    <name type="common">Priapulid worm</name>
    <dbReference type="NCBI Taxonomy" id="37621"/>
    <lineage>
        <taxon>Eukaryota</taxon>
        <taxon>Metazoa</taxon>
        <taxon>Ecdysozoa</taxon>
        <taxon>Scalidophora</taxon>
        <taxon>Priapulida</taxon>
        <taxon>Priapulimorpha</taxon>
        <taxon>Priapulimorphida</taxon>
        <taxon>Priapulidae</taxon>
        <taxon>Priapulus</taxon>
    </lineage>
</organism>
<name>A0ABM1ERL2_PRICU</name>
<dbReference type="RefSeq" id="XP_014674833.1">
    <property type="nucleotide sequence ID" value="XM_014819347.1"/>
</dbReference>
<dbReference type="Pfam" id="PF23713">
    <property type="entry name" value="WHD_Egal"/>
    <property type="match status" value="3"/>
</dbReference>
<keyword evidence="2" id="KW-1185">Reference proteome</keyword>
<evidence type="ECO:0000259" key="1">
    <source>
        <dbReference type="Pfam" id="PF23713"/>
    </source>
</evidence>
<sequence>MSSASTGSGVEDDAVTFYTQAFTDWGVEEVTFTKLMGKRSQASADVRKVVGKSVKQFASFLMRHTDAFEIRGDHVRRLIDVASDTDSVSKSESRSEAPAESENNAALFVRDIFLKFGRNEVEVKTLYLEKSKASLATYRVLGANVQEFSSFLKRHANLFCVKGEIVTLAQKTVKSGSVDGDTLSGSIECIDYFRKTCLMRSESCIDLRRLAGRRAQASPELRAYLTDIPTTCQFCDHSYRCPAVVNKVIGPGIVRFPFFLCQHPPIFRVSAEDVAFLTARQDPSSYDGTRFHVTPDSESDAVTYFSSKLLQWGEARVFIHRLASTKAQAPEAVIAVVGRKDKQFVRFLERHHEVFKVKGRFVSLVGPADRVERHRDESSDASVQQLMQVEEDWDLVTTGNVTHAD</sequence>
<evidence type="ECO:0000313" key="2">
    <source>
        <dbReference type="Proteomes" id="UP000695022"/>
    </source>
</evidence>
<dbReference type="GeneID" id="106814954"/>
<accession>A0ABM1ERL2</accession>